<keyword evidence="2" id="KW-1185">Reference proteome</keyword>
<protein>
    <submittedName>
        <fullName evidence="1">Uncharacterized protein</fullName>
    </submittedName>
</protein>
<dbReference type="EMBL" id="CM056814">
    <property type="protein sequence ID" value="KAJ8625988.1"/>
    <property type="molecule type" value="Genomic_DNA"/>
</dbReference>
<reference evidence="1 2" key="1">
    <citation type="journal article" date="2022" name="Hortic Res">
        <title>A haplotype resolved chromosomal level avocado genome allows analysis of novel avocado genes.</title>
        <authorList>
            <person name="Nath O."/>
            <person name="Fletcher S.J."/>
            <person name="Hayward A."/>
            <person name="Shaw L.M."/>
            <person name="Masouleh A.K."/>
            <person name="Furtado A."/>
            <person name="Henry R.J."/>
            <person name="Mitter N."/>
        </authorList>
    </citation>
    <scope>NUCLEOTIDE SEQUENCE [LARGE SCALE GENOMIC DNA]</scope>
    <source>
        <strain evidence="2">cv. Hass</strain>
    </source>
</reference>
<evidence type="ECO:0000313" key="2">
    <source>
        <dbReference type="Proteomes" id="UP001234297"/>
    </source>
</evidence>
<name>A0ACC2KYE0_PERAE</name>
<gene>
    <name evidence="1" type="ORF">MRB53_019295</name>
</gene>
<sequence length="197" mass="21792">MKTFCVASFSPVLSPTTIVPPTSFPNASSPLSSTDPSAVIHSWRGGSATAYRRSMSRSLQRKRTARDPSREEATGCATSLISLQKKRPAGLLFCKGTRDVAQPTASSPLSGLIPGNPRSPKKATRRSAIRISGMKRSYDDVKIYPWQCTDPKIESSKCIYRSSVILINLSLCLSLEFCSLIRFLMHYKMHFEDCCLH</sequence>
<organism evidence="1 2">
    <name type="scientific">Persea americana</name>
    <name type="common">Avocado</name>
    <dbReference type="NCBI Taxonomy" id="3435"/>
    <lineage>
        <taxon>Eukaryota</taxon>
        <taxon>Viridiplantae</taxon>
        <taxon>Streptophyta</taxon>
        <taxon>Embryophyta</taxon>
        <taxon>Tracheophyta</taxon>
        <taxon>Spermatophyta</taxon>
        <taxon>Magnoliopsida</taxon>
        <taxon>Magnoliidae</taxon>
        <taxon>Laurales</taxon>
        <taxon>Lauraceae</taxon>
        <taxon>Persea</taxon>
    </lineage>
</organism>
<dbReference type="Proteomes" id="UP001234297">
    <property type="component" value="Chromosome 6"/>
</dbReference>
<comment type="caution">
    <text evidence="1">The sequence shown here is derived from an EMBL/GenBank/DDBJ whole genome shotgun (WGS) entry which is preliminary data.</text>
</comment>
<proteinExistence type="predicted"/>
<accession>A0ACC2KYE0</accession>
<evidence type="ECO:0000313" key="1">
    <source>
        <dbReference type="EMBL" id="KAJ8625988.1"/>
    </source>
</evidence>